<dbReference type="AlphaFoldDB" id="F8C1I5"/>
<proteinExistence type="predicted"/>
<feature type="chain" id="PRO_5003368286" evidence="2">
    <location>
        <begin position="29"/>
        <end position="121"/>
    </location>
</feature>
<geneLocation type="plasmid" evidence="3 4">
    <name>pOC167</name>
</geneLocation>
<feature type="signal peptide" evidence="2">
    <location>
        <begin position="1"/>
        <end position="28"/>
    </location>
</feature>
<feature type="region of interest" description="Disordered" evidence="1">
    <location>
        <begin position="51"/>
        <end position="83"/>
    </location>
</feature>
<dbReference type="HOGENOM" id="CLU_2035644_0_0_5"/>
<evidence type="ECO:0000313" key="3">
    <source>
        <dbReference type="EMBL" id="AEI08300.1"/>
    </source>
</evidence>
<keyword evidence="2" id="KW-0732">Signal</keyword>
<keyword evidence="3" id="KW-0614">Plasmid</keyword>
<accession>F8C1I5</accession>
<keyword evidence="4" id="KW-1185">Reference proteome</keyword>
<sequence>MSGIFLIRPHLSAPILVAIGASIFSCHAALAGPCAKEIAQLEAAMNALAANQEGGTAHQSRDATLHRQPTSGSVVRGKEQAAADERYDRALLNRARTLDEQGDAAGCKEALTKLRRGELSR</sequence>
<evidence type="ECO:0000256" key="2">
    <source>
        <dbReference type="SAM" id="SignalP"/>
    </source>
</evidence>
<name>F8C1I5_AFIC5</name>
<protein>
    <submittedName>
        <fullName evidence="3">Uncharacterized protein</fullName>
    </submittedName>
</protein>
<gene>
    <name evidence="3" type="ordered locus">OCA5_pOC16701040</name>
</gene>
<organism evidence="3 4">
    <name type="scientific">Afipia carboxidovorans (strain ATCC 49405 / DSM 1227 / KCTC 32145 / OM5)</name>
    <name type="common">Oligotropha carboxidovorans</name>
    <dbReference type="NCBI Taxonomy" id="504832"/>
    <lineage>
        <taxon>Bacteria</taxon>
        <taxon>Pseudomonadati</taxon>
        <taxon>Pseudomonadota</taxon>
        <taxon>Alphaproteobacteria</taxon>
        <taxon>Hyphomicrobiales</taxon>
        <taxon>Nitrobacteraceae</taxon>
        <taxon>Afipia</taxon>
    </lineage>
</organism>
<evidence type="ECO:0000256" key="1">
    <source>
        <dbReference type="SAM" id="MobiDB-lite"/>
    </source>
</evidence>
<dbReference type="KEGG" id="ocg:OCA5_pOC16701040"/>
<dbReference type="Proteomes" id="UP000007730">
    <property type="component" value="Plasmid pOC167"/>
</dbReference>
<dbReference type="EMBL" id="CP002828">
    <property type="protein sequence ID" value="AEI08300.1"/>
    <property type="molecule type" value="Genomic_DNA"/>
</dbReference>
<dbReference type="OrthoDB" id="8456558at2"/>
<evidence type="ECO:0000313" key="4">
    <source>
        <dbReference type="Proteomes" id="UP000007730"/>
    </source>
</evidence>
<reference evidence="3 4" key="1">
    <citation type="journal article" date="2011" name="J. Bacteriol.">
        <title>Complete genome sequences of the chemolithoautotrophic Oligotropha carboxidovorans strains OM4 and OM5.</title>
        <authorList>
            <person name="Volland S."/>
            <person name="Rachinger M."/>
            <person name="Strittmatter A."/>
            <person name="Daniel R."/>
            <person name="Gottschalk G."/>
            <person name="Meyer O."/>
        </authorList>
    </citation>
    <scope>NUCLEOTIDE SEQUENCE [LARGE SCALE GENOMIC DNA]</scope>
    <source>
        <strain evidence="4">ATCC 49405 / DSM 1227 / KCTC 32145 / OM5</strain>
        <plasmid evidence="3">pOC167</plasmid>
    </source>
</reference>